<sequence>MKIGYIYDLQIFPPKGGNHTHALEVSENLTKLGHEIFVVNDPTNPVAVKSFDPKADNWVDEFLTSIDVLMLRVDARFISKMAHFMDVYKHGLSVPLFLEINSPSYEAMAYSWLGGRNLWLGVVKENPLKKLKRWLHQKRVERDTAAEESFRKTLAESVAGAICVSSGMGGYASSLGIKNVKVIPNGGPLVTDEFISNVKSDENNEQFTLLFAGSSVYPWQGLDILADTIRLASSKKLPIHFRLIINGPLDGMPELDNVSVRQKIPREEVLTEIANADACIALIHQWHWCPDGFYLSPIKIFEYLSMGAPVITSNHSQMKELLVNEKSAFLVENDPAEILDVIMKIKDDRQLLKTVGENGQALVRTKLNWPNVAAETDQFLKQVLAQKA</sequence>
<gene>
    <name evidence="1" type="ORF">HCJ96_03380</name>
</gene>
<proteinExistence type="predicted"/>
<dbReference type="Pfam" id="PF13692">
    <property type="entry name" value="Glyco_trans_1_4"/>
    <property type="match status" value="1"/>
</dbReference>
<evidence type="ECO:0000313" key="2">
    <source>
        <dbReference type="Proteomes" id="UP000709336"/>
    </source>
</evidence>
<dbReference type="Gene3D" id="3.40.50.2000">
    <property type="entry name" value="Glycogen Phosphorylase B"/>
    <property type="match status" value="2"/>
</dbReference>
<dbReference type="RefSeq" id="WP_169209640.1">
    <property type="nucleotide sequence ID" value="NZ_JAATNW010000002.1"/>
</dbReference>
<dbReference type="CDD" id="cd03801">
    <property type="entry name" value="GT4_PimA-like"/>
    <property type="match status" value="1"/>
</dbReference>
<protein>
    <submittedName>
        <fullName evidence="1">Glycosyltransferase family 4 protein</fullName>
    </submittedName>
</protein>
<dbReference type="PANTHER" id="PTHR12526">
    <property type="entry name" value="GLYCOSYLTRANSFERASE"/>
    <property type="match status" value="1"/>
</dbReference>
<evidence type="ECO:0000313" key="1">
    <source>
        <dbReference type="EMBL" id="NMH59061.1"/>
    </source>
</evidence>
<dbReference type="EMBL" id="JAATNW010000002">
    <property type="protein sequence ID" value="NMH59061.1"/>
    <property type="molecule type" value="Genomic_DNA"/>
</dbReference>
<accession>A0ABX1R0T1</accession>
<organism evidence="1 2">
    <name type="scientific">Alteromonas ponticola</name>
    <dbReference type="NCBI Taxonomy" id="2720613"/>
    <lineage>
        <taxon>Bacteria</taxon>
        <taxon>Pseudomonadati</taxon>
        <taxon>Pseudomonadota</taxon>
        <taxon>Gammaproteobacteria</taxon>
        <taxon>Alteromonadales</taxon>
        <taxon>Alteromonadaceae</taxon>
        <taxon>Alteromonas/Salinimonas group</taxon>
        <taxon>Alteromonas</taxon>
    </lineage>
</organism>
<dbReference type="Proteomes" id="UP000709336">
    <property type="component" value="Unassembled WGS sequence"/>
</dbReference>
<reference evidence="1 2" key="1">
    <citation type="submission" date="2020-03" db="EMBL/GenBank/DDBJ databases">
        <title>Alteromonas ponticola sp. nov., isolated from seawater.</title>
        <authorList>
            <person name="Yoon J.-H."/>
            <person name="Kim Y.-O."/>
        </authorList>
    </citation>
    <scope>NUCLEOTIDE SEQUENCE [LARGE SCALE GENOMIC DNA]</scope>
    <source>
        <strain evidence="1 2">MYP5</strain>
    </source>
</reference>
<comment type="caution">
    <text evidence="1">The sequence shown here is derived from an EMBL/GenBank/DDBJ whole genome shotgun (WGS) entry which is preliminary data.</text>
</comment>
<keyword evidence="2" id="KW-1185">Reference proteome</keyword>
<dbReference type="SUPFAM" id="SSF53756">
    <property type="entry name" value="UDP-Glycosyltransferase/glycogen phosphorylase"/>
    <property type="match status" value="1"/>
</dbReference>
<name>A0ABX1R0T1_9ALTE</name>